<proteinExistence type="predicted"/>
<name>A0A0V0J853_SCHSO</name>
<accession>A0A0V0J853</accession>
<protein>
    <submittedName>
        <fullName evidence="1">Uncharacterized protein</fullName>
    </submittedName>
</protein>
<reference evidence="1" key="1">
    <citation type="submission" date="2016-01" db="EMBL/GenBank/DDBJ databases">
        <title>Reference transcriptome for the parasite Schistocephalus solidus: insights into the molecular evolution of parasitism.</title>
        <authorList>
            <person name="Hebert F.O."/>
            <person name="Grambauer S."/>
            <person name="Barber I."/>
            <person name="Landry C.R."/>
            <person name="Aubin-Horth N."/>
        </authorList>
    </citation>
    <scope>NUCLEOTIDE SEQUENCE</scope>
</reference>
<sequence>MASTSSHSENLSEIVSSSLSDGCDYAGSRKPEDVGANAFADGICYLALCQRSIGKRIMSYISLCDRLNLMVVFPQCQIFSARDIVLSDEIREFTTSMLKCFSKLNIKTLRLDQFGPNLLGGAITCLIRTTIINPLAFSHLTLLDLSQQFQPLSLLLRLFSSADSVQTVSRFPHLKFLVLRPIRDNHGNPKQQMSSSSYYSSSSLLSSDEFRTVPLPCLSSCILHLSFDVFSDSRKFRSLMCVIQMAEALTISQRFCSRKLGTKAFRTDADDWSFSNLRYLQIPPWDKLIQALATGRREAPSRFPLLQRVCIQLCDQLVHIHPLSRLSQLLPDIKISLTGFGQTCLEAAAKQGEEGSAETHYALLLGSDSIVCWPHILIDHITSLEIAVCPETMDQTLECRLSQPLAQVLQVNFGKLEKLTFSTLFRDEKPDSYAAFSEVISRLSRFCSLHLLPLLACGGDRLESLTLSTEIWIASGIEGELEMTLDGCFNSLPSVKSLSLLRFARNKYRSLAFPAELQYPFAKELVYARGLERLCGLFPNLQSLTLHTEPSFCLSVLQPLATLCPRLSRLSIFHLAVTGPYMMEPLKALLSTLPLELLLLHVSSLSIYDYAALEDALTSRTLRYVFLYACEGERLSTGELRNMALAMPSIRWLLIYVESQKTCFTAHGTSGVNGLADDQLTLTEEYCESFEYLFTSFPQLYGVFWEEELRGRCRYPYWLPEYTEEIGFEGRVCNLNKI</sequence>
<dbReference type="EMBL" id="GEEE01001440">
    <property type="protein sequence ID" value="JAP61785.1"/>
    <property type="molecule type" value="Transcribed_RNA"/>
</dbReference>
<organism evidence="1">
    <name type="scientific">Schistocephalus solidus</name>
    <name type="common">Tapeworm</name>
    <dbReference type="NCBI Taxonomy" id="70667"/>
    <lineage>
        <taxon>Eukaryota</taxon>
        <taxon>Metazoa</taxon>
        <taxon>Spiralia</taxon>
        <taxon>Lophotrochozoa</taxon>
        <taxon>Platyhelminthes</taxon>
        <taxon>Cestoda</taxon>
        <taxon>Eucestoda</taxon>
        <taxon>Diphyllobothriidea</taxon>
        <taxon>Diphyllobothriidae</taxon>
        <taxon>Schistocephalus</taxon>
    </lineage>
</organism>
<evidence type="ECO:0000313" key="1">
    <source>
        <dbReference type="EMBL" id="JAP61785.1"/>
    </source>
</evidence>
<gene>
    <name evidence="1" type="ORF">TR93287</name>
</gene>
<dbReference type="AlphaFoldDB" id="A0A0V0J853"/>